<feature type="chain" id="PRO_5043373781" evidence="2">
    <location>
        <begin position="17"/>
        <end position="473"/>
    </location>
</feature>
<sequence>MLALIGLFLCSSLVTSSERKAREDSIGSVGSYPYSRGTPGGWDTRNGVSSFGWDSRRPTSGCIRCTSGPTGGPPPDLSPPISDRPPHPPDPEYRGNGYDNLSPEWHLKEGKSWKGFDEKRQWSGSIRPIEGGGWDNSRGYEDRGWQNRWDEGGRPSGGSGGTPGGIVTNWMGGPSRWETYQRTDPWDKRNDYNRPSYETRPNYPGWSSSRPGYGGGGGGGGGYGSSGGYESGYWSGGSGSYGGSGGYGSGGSSGYGGGSPGGYGGGSSGGYGGGSSGGYGGGSSGGYGGGSSGGYGGGSSGGYGGGSSSGGYGPSGGSYGSGGSSGGYGGEGGYGGGGGGGYGGSGRYPSSGCGTGACGGGRYPSNGYGSGGYGGGGYAGSYGYGEYRPGGWTRPAPTTGYDFKRPPYFDRSRGESGYINRYDYQPWDDRGSGGWGTRNYATGWNYYDQRPGNYHYMVPATSYPYPDPWENTM</sequence>
<comment type="caution">
    <text evidence="3">The sequence shown here is derived from an EMBL/GenBank/DDBJ whole genome shotgun (WGS) entry which is preliminary data.</text>
</comment>
<feature type="compositionally biased region" description="Basic and acidic residues" evidence="1">
    <location>
        <begin position="84"/>
        <end position="93"/>
    </location>
</feature>
<dbReference type="EMBL" id="JAPXFL010000004">
    <property type="protein sequence ID" value="KAK9507530.1"/>
    <property type="molecule type" value="Genomic_DNA"/>
</dbReference>
<keyword evidence="2" id="KW-0732">Signal</keyword>
<evidence type="ECO:0000313" key="3">
    <source>
        <dbReference type="EMBL" id="KAK9507530.1"/>
    </source>
</evidence>
<feature type="signal peptide" evidence="2">
    <location>
        <begin position="1"/>
        <end position="16"/>
    </location>
</feature>
<evidence type="ECO:0000313" key="4">
    <source>
        <dbReference type="Proteomes" id="UP001461498"/>
    </source>
</evidence>
<name>A0AAW1DBP4_9HEMI</name>
<dbReference type="Proteomes" id="UP001461498">
    <property type="component" value="Unassembled WGS sequence"/>
</dbReference>
<proteinExistence type="predicted"/>
<feature type="compositionally biased region" description="Gly residues" evidence="1">
    <location>
        <begin position="154"/>
        <end position="164"/>
    </location>
</feature>
<keyword evidence="4" id="KW-1185">Reference proteome</keyword>
<feature type="compositionally biased region" description="Basic and acidic residues" evidence="1">
    <location>
        <begin position="179"/>
        <end position="192"/>
    </location>
</feature>
<organism evidence="3 4">
    <name type="scientific">Rhynocoris fuscipes</name>
    <dbReference type="NCBI Taxonomy" id="488301"/>
    <lineage>
        <taxon>Eukaryota</taxon>
        <taxon>Metazoa</taxon>
        <taxon>Ecdysozoa</taxon>
        <taxon>Arthropoda</taxon>
        <taxon>Hexapoda</taxon>
        <taxon>Insecta</taxon>
        <taxon>Pterygota</taxon>
        <taxon>Neoptera</taxon>
        <taxon>Paraneoptera</taxon>
        <taxon>Hemiptera</taxon>
        <taxon>Heteroptera</taxon>
        <taxon>Panheteroptera</taxon>
        <taxon>Cimicomorpha</taxon>
        <taxon>Reduviidae</taxon>
        <taxon>Harpactorinae</taxon>
        <taxon>Harpactorini</taxon>
        <taxon>Rhynocoris</taxon>
    </lineage>
</organism>
<protein>
    <submittedName>
        <fullName evidence="3">Uncharacterized protein</fullName>
    </submittedName>
</protein>
<dbReference type="AlphaFoldDB" id="A0AAW1DBP4"/>
<evidence type="ECO:0000256" key="1">
    <source>
        <dbReference type="SAM" id="MobiDB-lite"/>
    </source>
</evidence>
<reference evidence="3 4" key="1">
    <citation type="submission" date="2022-12" db="EMBL/GenBank/DDBJ databases">
        <title>Chromosome-level genome assembly of true bugs.</title>
        <authorList>
            <person name="Ma L."/>
            <person name="Li H."/>
        </authorList>
    </citation>
    <scope>NUCLEOTIDE SEQUENCE [LARGE SCALE GENOMIC DNA]</scope>
    <source>
        <strain evidence="3">Lab_2022b</strain>
    </source>
</reference>
<evidence type="ECO:0000256" key="2">
    <source>
        <dbReference type="SAM" id="SignalP"/>
    </source>
</evidence>
<accession>A0AAW1DBP4</accession>
<feature type="compositionally biased region" description="Basic and acidic residues" evidence="1">
    <location>
        <begin position="138"/>
        <end position="153"/>
    </location>
</feature>
<gene>
    <name evidence="3" type="ORF">O3M35_007366</name>
</gene>
<feature type="region of interest" description="Disordered" evidence="1">
    <location>
        <begin position="20"/>
        <end position="101"/>
    </location>
</feature>
<feature type="region of interest" description="Disordered" evidence="1">
    <location>
        <begin position="124"/>
        <end position="208"/>
    </location>
</feature>